<dbReference type="VEuPathDB" id="FungiDB:H310_06954"/>
<dbReference type="eggNOG" id="KOG0676">
    <property type="taxonomic scope" value="Eukaryota"/>
</dbReference>
<dbReference type="Gene3D" id="3.30.420.40">
    <property type="match status" value="2"/>
</dbReference>
<feature type="compositionally biased region" description="Polar residues" evidence="4">
    <location>
        <begin position="260"/>
        <end position="284"/>
    </location>
</feature>
<evidence type="ECO:0000256" key="4">
    <source>
        <dbReference type="SAM" id="MobiDB-lite"/>
    </source>
</evidence>
<proteinExistence type="inferred from homology"/>
<gene>
    <name evidence="5" type="ORF">H310_06954</name>
</gene>
<dbReference type="Gene3D" id="3.90.640.10">
    <property type="entry name" value="Actin, Chain A, domain 4"/>
    <property type="match status" value="1"/>
</dbReference>
<dbReference type="STRING" id="157072.A0A024U5B3"/>
<feature type="coiled-coil region" evidence="3">
    <location>
        <begin position="580"/>
        <end position="607"/>
    </location>
</feature>
<reference evidence="5" key="1">
    <citation type="submission" date="2013-12" db="EMBL/GenBank/DDBJ databases">
        <title>The Genome Sequence of Aphanomyces invadans NJM9701.</title>
        <authorList>
            <consortium name="The Broad Institute Genomics Platform"/>
            <person name="Russ C."/>
            <person name="Tyler B."/>
            <person name="van West P."/>
            <person name="Dieguez-Uribeondo J."/>
            <person name="Young S.K."/>
            <person name="Zeng Q."/>
            <person name="Gargeya S."/>
            <person name="Fitzgerald M."/>
            <person name="Abouelleil A."/>
            <person name="Alvarado L."/>
            <person name="Chapman S.B."/>
            <person name="Gainer-Dewar J."/>
            <person name="Goldberg J."/>
            <person name="Griggs A."/>
            <person name="Gujja S."/>
            <person name="Hansen M."/>
            <person name="Howarth C."/>
            <person name="Imamovic A."/>
            <person name="Ireland A."/>
            <person name="Larimer J."/>
            <person name="McCowan C."/>
            <person name="Murphy C."/>
            <person name="Pearson M."/>
            <person name="Poon T.W."/>
            <person name="Priest M."/>
            <person name="Roberts A."/>
            <person name="Saif S."/>
            <person name="Shea T."/>
            <person name="Sykes S."/>
            <person name="Wortman J."/>
            <person name="Nusbaum C."/>
            <person name="Birren B."/>
        </authorList>
    </citation>
    <scope>NUCLEOTIDE SEQUENCE [LARGE SCALE GENOMIC DNA]</scope>
    <source>
        <strain evidence="5">NJM9701</strain>
    </source>
</reference>
<dbReference type="PANTHER" id="PTHR11937">
    <property type="entry name" value="ACTIN"/>
    <property type="match status" value="1"/>
</dbReference>
<dbReference type="InterPro" id="IPR004000">
    <property type="entry name" value="Actin"/>
</dbReference>
<organism evidence="5">
    <name type="scientific">Aphanomyces invadans</name>
    <dbReference type="NCBI Taxonomy" id="157072"/>
    <lineage>
        <taxon>Eukaryota</taxon>
        <taxon>Sar</taxon>
        <taxon>Stramenopiles</taxon>
        <taxon>Oomycota</taxon>
        <taxon>Saprolegniomycetes</taxon>
        <taxon>Saprolegniales</taxon>
        <taxon>Verrucalvaceae</taxon>
        <taxon>Aphanomyces</taxon>
    </lineage>
</organism>
<evidence type="ECO:0000256" key="1">
    <source>
        <dbReference type="ARBA" id="ARBA00049360"/>
    </source>
</evidence>
<comment type="catalytic activity">
    <reaction evidence="1">
        <text>ATP + H2O = ADP + phosphate + H(+)</text>
        <dbReference type="Rhea" id="RHEA:13065"/>
        <dbReference type="ChEBI" id="CHEBI:15377"/>
        <dbReference type="ChEBI" id="CHEBI:15378"/>
        <dbReference type="ChEBI" id="CHEBI:30616"/>
        <dbReference type="ChEBI" id="CHEBI:43474"/>
        <dbReference type="ChEBI" id="CHEBI:456216"/>
    </reaction>
</comment>
<feature type="compositionally biased region" description="Low complexity" evidence="4">
    <location>
        <begin position="174"/>
        <end position="188"/>
    </location>
</feature>
<dbReference type="SMART" id="SM00268">
    <property type="entry name" value="ACTIN"/>
    <property type="match status" value="1"/>
</dbReference>
<feature type="compositionally biased region" description="Polar residues" evidence="4">
    <location>
        <begin position="76"/>
        <end position="95"/>
    </location>
</feature>
<dbReference type="RefSeq" id="XP_008870427.1">
    <property type="nucleotide sequence ID" value="XM_008872205.1"/>
</dbReference>
<dbReference type="SUPFAM" id="SSF53067">
    <property type="entry name" value="Actin-like ATPase domain"/>
    <property type="match status" value="2"/>
</dbReference>
<protein>
    <submittedName>
        <fullName evidence="5">Uncharacterized protein</fullName>
    </submittedName>
</protein>
<feature type="coiled-coil region" evidence="3">
    <location>
        <begin position="654"/>
        <end position="835"/>
    </location>
</feature>
<accession>A0A024U5B3</accession>
<feature type="region of interest" description="Disordered" evidence="4">
    <location>
        <begin position="174"/>
        <end position="199"/>
    </location>
</feature>
<feature type="compositionally biased region" description="Basic and acidic residues" evidence="4">
    <location>
        <begin position="17"/>
        <end position="28"/>
    </location>
</feature>
<feature type="compositionally biased region" description="Basic and acidic residues" evidence="4">
    <location>
        <begin position="96"/>
        <end position="105"/>
    </location>
</feature>
<feature type="coiled-coil region" evidence="3">
    <location>
        <begin position="926"/>
        <end position="1136"/>
    </location>
</feature>
<feature type="compositionally biased region" description="Polar residues" evidence="4">
    <location>
        <begin position="106"/>
        <end position="118"/>
    </location>
</feature>
<dbReference type="EMBL" id="KI913963">
    <property type="protein sequence ID" value="ETW01429.1"/>
    <property type="molecule type" value="Genomic_DNA"/>
</dbReference>
<feature type="region of interest" description="Disordered" evidence="4">
    <location>
        <begin position="1"/>
        <end position="119"/>
    </location>
</feature>
<dbReference type="InterPro" id="IPR043129">
    <property type="entry name" value="ATPase_NBD"/>
</dbReference>
<comment type="similarity">
    <text evidence="2">Belongs to the actin family.</text>
</comment>
<name>A0A024U5B3_9STRA</name>
<dbReference type="OrthoDB" id="74201at2759"/>
<keyword evidence="3" id="KW-0175">Coiled coil</keyword>
<dbReference type="GeneID" id="20084004"/>
<feature type="region of interest" description="Disordered" evidence="4">
    <location>
        <begin position="233"/>
        <end position="284"/>
    </location>
</feature>
<sequence>MATAVPSYLRSTSSSKAKREAKNDKPKPVDFPVRRAVPSGTSSAEDLLYRVRPPAVPISIAIPPPSKSPKLESAGGATSSVLQSKSSVETRQSKVPRSDSHENRQRTLPASTTSQRNVPNYMRHTVSRGYKDGDLHHPGESSKVVKAREVPTPMGRDFTNLATSTKRTVSMQQRTSRLQSSLSKQQTTVRAVRRSGAPRVDQGIQRRIASLPSENQDNASLEAFPDACQAIPEEEKASSPIIPFADPSPVTRDGAGANLSKRSSTSPISASANQRGTDSISSTVDGIVPSLREDIHRLSLQVHEKEVECSQVLSTLRVAEQNMEKMTTACMQYKQKSEAYAESTLTLKRQLDTLSQELIESKMQLSDFRKATLSATTTPPPAPCDENVIALKLQVSTLESEKIESAKQLENLNRICGELQIQVKAFESSEFEWRSEREKLVSQEKSLRDTSDGLQQEVRHLKKQNDDVLSQLTQANAAKPAEVDITSLRDQINALTSDKERLVVKCQSLETMVLTQTAEINELTEAHIVFQEQEQSLVRQIVDMKDQLASQQAVASLLKNQVSTAEKQLAVVTVERDEAAQSFATERSQLEDDIKQLEQAKIALESQAVNGAAKQTQADFTIQEYNRRVDAAQAATGLCDIDFANECTKLNAEITTYKSMIESYEVELSEVKDKLAEATADLLVQRGIGDETSKRVAALESEVHRLEESTHRLHDAEATLAQLNTELSVERNSTADLRSELARTLSCVESCEAQVDKLERDLVAVGETNKEHVIRNGQLEEKIAALKGVADVEKEERERVTLELHNTTIAKATAITSLEDEVVGLRQQLDIMKQQAAMVENVEKALAQQTALVETYATDVARLDEITSDRNALLLAKRSSDATIASLRQELSTLDSKLTKVVADCDLRLGEAHSELESVKISLVKSQDLMTEASAWKEKYDALRREADRHAMDMDSAVEEQARANANTERYKTKLDEIEGKLEETQSSLRTSQGQVQALTTEVNGHQSLAALNNAKIASLESELQTLQFQLEQARDLRSTEFEQVLADQTSKLDAQDHKLIEAQQRVTELSEENDRLKQDNVAGRDKLSSCDAAMEELRRHDESSRDKIKLLELKLKELNDERQLAQSRMLQLEAQVRALSSVPEPSISTVQPSESAAEATMPMATSGVIILHGDASEIYVGLADEKSDPSITPSSILPALAAVPRGGIEELHRVLQGSSYIGTGSLRAGYDNGYFLGKDATNVLYDHPDPALRGIMKEERIFSKGAIASFVYFEGILKQALACVGAESHPDAFKLVMTHKPLIDKGQREKIVHSLFESGQLQGVFLTTDAQMSLRAVGKATGLIVDVGADATYIVPIFEDMVMEHAVLKVKFGEDQLVNFMVSMLLSQDCEDFHKIPLRSQRRMARTILASNGLVAMDFFDMTEKYGGFRRKDVHVLPTLDHPFVWVKDTPPSSEQHPLHATYSQQLPSGNVLSMAYDIERFICPELLWTPSLDPDCTCDTPLHAAILKSISLCDEFLQSDLIAQVVCCGSVCALPGFKDRLSHEIQKAIGHQAVHVDVVRKTQYAPFVGASMYVKGLRDGVWISRDDYDARGPAIVHSKCF</sequence>
<evidence type="ECO:0000313" key="5">
    <source>
        <dbReference type="EMBL" id="ETW01429.1"/>
    </source>
</evidence>
<feature type="coiled-coil region" evidence="3">
    <location>
        <begin position="444"/>
        <end position="505"/>
    </location>
</feature>
<dbReference type="Pfam" id="PF00022">
    <property type="entry name" value="Actin"/>
    <property type="match status" value="1"/>
</dbReference>
<evidence type="ECO:0000256" key="3">
    <source>
        <dbReference type="SAM" id="Coils"/>
    </source>
</evidence>
<evidence type="ECO:0000256" key="2">
    <source>
        <dbReference type="RuleBase" id="RU000487"/>
    </source>
</evidence>